<keyword evidence="1" id="KW-1133">Transmembrane helix</keyword>
<dbReference type="AlphaFoldDB" id="A0A934TRQ2"/>
<gene>
    <name evidence="2" type="ORF">JJB11_08270</name>
</gene>
<keyword evidence="1" id="KW-0472">Membrane</keyword>
<organism evidence="2 3">
    <name type="scientific">Ramlibacter ginsenosidimutans</name>
    <dbReference type="NCBI Taxonomy" id="502333"/>
    <lineage>
        <taxon>Bacteria</taxon>
        <taxon>Pseudomonadati</taxon>
        <taxon>Pseudomonadota</taxon>
        <taxon>Betaproteobacteria</taxon>
        <taxon>Burkholderiales</taxon>
        <taxon>Comamonadaceae</taxon>
        <taxon>Ramlibacter</taxon>
    </lineage>
</organism>
<feature type="transmembrane region" description="Helical" evidence="1">
    <location>
        <begin position="12"/>
        <end position="33"/>
    </location>
</feature>
<dbReference type="EMBL" id="JAEPWM010000002">
    <property type="protein sequence ID" value="MBK6006090.1"/>
    <property type="molecule type" value="Genomic_DNA"/>
</dbReference>
<dbReference type="InterPro" id="IPR012902">
    <property type="entry name" value="N_methyl_site"/>
</dbReference>
<sequence>MKYQQGMSLIELMVSAAIALVLVLGVGTVFLAMKQTFNLRQNMGSTQSNQRIAMQFLSAAIRNAGATPNPLTQAAPATPLSGTGTNAGADTLTVQFWADASGAAQGCASTLTANHSYTDVFSVTGGYLSCTETDNTVSPPTSTTVRLIGGAAGSGNRLTGLNIVYGIDGNGVGSTSRYVNAGAVTDWTTVRTVTFTLLFDAPLANKENQTATSLSVSQTVPFMIGL</sequence>
<comment type="caution">
    <text evidence="2">The sequence shown here is derived from an EMBL/GenBank/DDBJ whole genome shotgun (WGS) entry which is preliminary data.</text>
</comment>
<name>A0A934TRQ2_9BURK</name>
<dbReference type="PROSITE" id="PS00409">
    <property type="entry name" value="PROKAR_NTER_METHYL"/>
    <property type="match status" value="1"/>
</dbReference>
<dbReference type="Proteomes" id="UP000630528">
    <property type="component" value="Unassembled WGS sequence"/>
</dbReference>
<reference evidence="2" key="1">
    <citation type="journal article" date="2012" name="J. Microbiol. Biotechnol.">
        <title>Ramlibacter ginsenosidimutans sp. nov., with ginsenoside-converting activity.</title>
        <authorList>
            <person name="Wang L."/>
            <person name="An D.S."/>
            <person name="Kim S.G."/>
            <person name="Jin F.X."/>
            <person name="Kim S.C."/>
            <person name="Lee S.T."/>
            <person name="Im W.T."/>
        </authorList>
    </citation>
    <scope>NUCLEOTIDE SEQUENCE</scope>
    <source>
        <strain evidence="2">KACC 17527</strain>
    </source>
</reference>
<proteinExistence type="predicted"/>
<reference evidence="2" key="2">
    <citation type="submission" date="2021-01" db="EMBL/GenBank/DDBJ databases">
        <authorList>
            <person name="Kang M."/>
        </authorList>
    </citation>
    <scope>NUCLEOTIDE SEQUENCE</scope>
    <source>
        <strain evidence="2">KACC 17527</strain>
    </source>
</reference>
<evidence type="ECO:0000256" key="1">
    <source>
        <dbReference type="SAM" id="Phobius"/>
    </source>
</evidence>
<keyword evidence="3" id="KW-1185">Reference proteome</keyword>
<evidence type="ECO:0000313" key="3">
    <source>
        <dbReference type="Proteomes" id="UP000630528"/>
    </source>
</evidence>
<dbReference type="RefSeq" id="WP_201168274.1">
    <property type="nucleotide sequence ID" value="NZ_JAEPWM010000002.1"/>
</dbReference>
<dbReference type="Pfam" id="PF07963">
    <property type="entry name" value="N_methyl"/>
    <property type="match status" value="1"/>
</dbReference>
<keyword evidence="1" id="KW-0812">Transmembrane</keyword>
<dbReference type="NCBIfam" id="TIGR02532">
    <property type="entry name" value="IV_pilin_GFxxxE"/>
    <property type="match status" value="1"/>
</dbReference>
<protein>
    <submittedName>
        <fullName evidence="2">Prepilin-type N-terminal cleavage/methylation domain-containing protein</fullName>
    </submittedName>
</protein>
<accession>A0A934TRQ2</accession>
<evidence type="ECO:0000313" key="2">
    <source>
        <dbReference type="EMBL" id="MBK6006090.1"/>
    </source>
</evidence>